<proteinExistence type="inferred from homology"/>
<keyword evidence="7" id="KW-1185">Reference proteome</keyword>
<evidence type="ECO:0000256" key="1">
    <source>
        <dbReference type="ARBA" id="ARBA00008857"/>
    </source>
</evidence>
<evidence type="ECO:0000313" key="7">
    <source>
        <dbReference type="Proteomes" id="UP001216595"/>
    </source>
</evidence>
<gene>
    <name evidence="6" type="ORF">PQU94_08135</name>
</gene>
<dbReference type="RefSeq" id="WP_272740965.1">
    <property type="nucleotide sequence ID" value="NZ_JAQQKW010000004.1"/>
</dbReference>
<dbReference type="Proteomes" id="UP001216595">
    <property type="component" value="Unassembled WGS sequence"/>
</dbReference>
<evidence type="ECO:0000256" key="3">
    <source>
        <dbReference type="ARBA" id="ARBA00023125"/>
    </source>
</evidence>
<dbReference type="PANTHER" id="PTHR30349">
    <property type="entry name" value="PHAGE INTEGRASE-RELATED"/>
    <property type="match status" value="1"/>
</dbReference>
<feature type="domain" description="Tyr recombinase" evidence="5">
    <location>
        <begin position="54"/>
        <end position="223"/>
    </location>
</feature>
<keyword evidence="4" id="KW-0233">DNA recombination</keyword>
<dbReference type="CDD" id="cd00796">
    <property type="entry name" value="INT_Rci_Hp1_C"/>
    <property type="match status" value="1"/>
</dbReference>
<dbReference type="PROSITE" id="PS51898">
    <property type="entry name" value="TYR_RECOMBINASE"/>
    <property type="match status" value="1"/>
</dbReference>
<comment type="caution">
    <text evidence="6">The sequence shown here is derived from an EMBL/GenBank/DDBJ whole genome shotgun (WGS) entry which is preliminary data.</text>
</comment>
<protein>
    <submittedName>
        <fullName evidence="6">Site-specific integrase</fullName>
    </submittedName>
</protein>
<organism evidence="6 7">
    <name type="scientific">Asticcacaulis currens</name>
    <dbReference type="NCBI Taxonomy" id="2984210"/>
    <lineage>
        <taxon>Bacteria</taxon>
        <taxon>Pseudomonadati</taxon>
        <taxon>Pseudomonadota</taxon>
        <taxon>Alphaproteobacteria</taxon>
        <taxon>Caulobacterales</taxon>
        <taxon>Caulobacteraceae</taxon>
        <taxon>Asticcacaulis</taxon>
    </lineage>
</organism>
<dbReference type="InterPro" id="IPR050090">
    <property type="entry name" value="Tyrosine_recombinase_XerCD"/>
</dbReference>
<dbReference type="InterPro" id="IPR010998">
    <property type="entry name" value="Integrase_recombinase_N"/>
</dbReference>
<comment type="similarity">
    <text evidence="1">Belongs to the 'phage' integrase family.</text>
</comment>
<dbReference type="Gene3D" id="1.10.150.130">
    <property type="match status" value="1"/>
</dbReference>
<evidence type="ECO:0000259" key="5">
    <source>
        <dbReference type="PROSITE" id="PS51898"/>
    </source>
</evidence>
<dbReference type="InterPro" id="IPR002104">
    <property type="entry name" value="Integrase_catalytic"/>
</dbReference>
<accession>A0ABT5IDH8</accession>
<dbReference type="PANTHER" id="PTHR30349:SF64">
    <property type="entry name" value="PROPHAGE INTEGRASE INTD-RELATED"/>
    <property type="match status" value="1"/>
</dbReference>
<reference evidence="6 7" key="1">
    <citation type="submission" date="2023-01" db="EMBL/GenBank/DDBJ databases">
        <title>Novel species of the genus Asticcacaulis isolated from rivers.</title>
        <authorList>
            <person name="Lu H."/>
        </authorList>
    </citation>
    <scope>NUCLEOTIDE SEQUENCE [LARGE SCALE GENOMIC DNA]</scope>
    <source>
        <strain evidence="6 7">DXS10W</strain>
    </source>
</reference>
<evidence type="ECO:0000256" key="4">
    <source>
        <dbReference type="ARBA" id="ARBA00023172"/>
    </source>
</evidence>
<name>A0ABT5IDH8_9CAUL</name>
<dbReference type="InterPro" id="IPR013762">
    <property type="entry name" value="Integrase-like_cat_sf"/>
</dbReference>
<dbReference type="SUPFAM" id="SSF56349">
    <property type="entry name" value="DNA breaking-rejoining enzymes"/>
    <property type="match status" value="1"/>
</dbReference>
<dbReference type="EMBL" id="JAQQKW010000004">
    <property type="protein sequence ID" value="MDC7694247.1"/>
    <property type="molecule type" value="Genomic_DNA"/>
</dbReference>
<evidence type="ECO:0000313" key="6">
    <source>
        <dbReference type="EMBL" id="MDC7694247.1"/>
    </source>
</evidence>
<dbReference type="InterPro" id="IPR011010">
    <property type="entry name" value="DNA_brk_join_enz"/>
</dbReference>
<sequence>MAKWMVEAARRGSPGAVNRAFDRLRAVMSKAEEWGFRPEGSNPCHQVKANPRRKMDRFLNAQEFGRLGCPIDQSRKESPAHAAALMLLLLTGCRKNEIVGLKWREVRGSRIYLDDSKTGARTVFVCTQGRDILANIKRGKASELVFKGQYGSRIDIDNYWQTIRRKANLGVIRLHDIRHSYASQAARLSLPLPTIQRLLGHAQLESTARYTHFDDSHLADAVQNVSDLIAAACAIATSAKNKWSDAVPVAD</sequence>
<dbReference type="Gene3D" id="1.10.443.10">
    <property type="entry name" value="Intergrase catalytic core"/>
    <property type="match status" value="1"/>
</dbReference>
<dbReference type="Pfam" id="PF00589">
    <property type="entry name" value="Phage_integrase"/>
    <property type="match status" value="1"/>
</dbReference>
<keyword evidence="2" id="KW-0229">DNA integration</keyword>
<evidence type="ECO:0000256" key="2">
    <source>
        <dbReference type="ARBA" id="ARBA00022908"/>
    </source>
</evidence>
<keyword evidence="3" id="KW-0238">DNA-binding</keyword>